<keyword evidence="2" id="KW-1185">Reference proteome</keyword>
<proteinExistence type="predicted"/>
<feature type="non-terminal residue" evidence="1">
    <location>
        <position position="1"/>
    </location>
</feature>
<name>A0ABS7WTW6_9BACT</name>
<comment type="caution">
    <text evidence="1">The sequence shown here is derived from an EMBL/GenBank/DDBJ whole genome shotgun (WGS) entry which is preliminary data.</text>
</comment>
<dbReference type="EMBL" id="JACGBB010000096">
    <property type="protein sequence ID" value="MBZ7988225.1"/>
    <property type="molecule type" value="Genomic_DNA"/>
</dbReference>
<dbReference type="Proteomes" id="UP000786183">
    <property type="component" value="Unassembled WGS sequence"/>
</dbReference>
<sequence>SFDAVTDIKELTNVALNNTSKTEGYLKIGKDEKCLKITINGSSRIY</sequence>
<evidence type="ECO:0000313" key="1">
    <source>
        <dbReference type="EMBL" id="MBZ7988225.1"/>
    </source>
</evidence>
<gene>
    <name evidence="1" type="ORF">AVCANL283_09010</name>
</gene>
<evidence type="ECO:0000313" key="2">
    <source>
        <dbReference type="Proteomes" id="UP000786183"/>
    </source>
</evidence>
<reference evidence="1 2" key="1">
    <citation type="submission" date="2020-07" db="EMBL/GenBank/DDBJ databases">
        <title>Transfer of Campylobacter canadensis to the novel genus Avispirillum gen. nov., that also includes two novel species recovered from migratory waterfowl: Avispirillum anseris sp. nov. and Avispirillum brantae sp. nov.</title>
        <authorList>
            <person name="Miller W.G."/>
            <person name="Chapman M.H."/>
            <person name="Yee E."/>
            <person name="Inglis G.D."/>
        </authorList>
    </citation>
    <scope>NUCLEOTIDE SEQUENCE [LARGE SCALE GENOMIC DNA]</scope>
    <source>
        <strain evidence="1 2">L283</strain>
    </source>
</reference>
<organism evidence="1 2">
    <name type="scientific">Campylobacter canadensis</name>
    <dbReference type="NCBI Taxonomy" id="449520"/>
    <lineage>
        <taxon>Bacteria</taxon>
        <taxon>Pseudomonadati</taxon>
        <taxon>Campylobacterota</taxon>
        <taxon>Epsilonproteobacteria</taxon>
        <taxon>Campylobacterales</taxon>
        <taxon>Campylobacteraceae</taxon>
        <taxon>Campylobacter</taxon>
    </lineage>
</organism>
<accession>A0ABS7WTW6</accession>
<protein>
    <submittedName>
        <fullName evidence="1">Uncharacterized protein</fullName>
    </submittedName>
</protein>